<organism evidence="2 3">
    <name type="scientific">Enterococcus rivorum</name>
    <dbReference type="NCBI Taxonomy" id="762845"/>
    <lineage>
        <taxon>Bacteria</taxon>
        <taxon>Bacillati</taxon>
        <taxon>Bacillota</taxon>
        <taxon>Bacilli</taxon>
        <taxon>Lactobacillales</taxon>
        <taxon>Enterococcaceae</taxon>
        <taxon>Enterococcus</taxon>
    </lineage>
</organism>
<accession>A0A1E5KU01</accession>
<dbReference type="RefSeq" id="WP_069699667.1">
    <property type="nucleotide sequence ID" value="NZ_JAGGMA010000008.1"/>
</dbReference>
<proteinExistence type="predicted"/>
<keyword evidence="3" id="KW-1185">Reference proteome</keyword>
<dbReference type="STRING" id="762845.BCR26_16810"/>
<keyword evidence="1" id="KW-0175">Coiled coil</keyword>
<dbReference type="EMBL" id="MIEK01000049">
    <property type="protein sequence ID" value="OEH81372.1"/>
    <property type="molecule type" value="Genomic_DNA"/>
</dbReference>
<reference evidence="2 3" key="1">
    <citation type="submission" date="2016-09" db="EMBL/GenBank/DDBJ databases">
        <authorList>
            <person name="Capua I."/>
            <person name="De Benedictis P."/>
            <person name="Joannis T."/>
            <person name="Lombin L.H."/>
            <person name="Cattoli G."/>
        </authorList>
    </citation>
    <scope>NUCLEOTIDE SEQUENCE [LARGE SCALE GENOMIC DNA]</scope>
    <source>
        <strain evidence="2 3">LMG 25899</strain>
    </source>
</reference>
<comment type="caution">
    <text evidence="2">The sequence shown here is derived from an EMBL/GenBank/DDBJ whole genome shotgun (WGS) entry which is preliminary data.</text>
</comment>
<evidence type="ECO:0000313" key="2">
    <source>
        <dbReference type="EMBL" id="OEH81372.1"/>
    </source>
</evidence>
<protein>
    <submittedName>
        <fullName evidence="2">Uncharacterized protein</fullName>
    </submittedName>
</protein>
<gene>
    <name evidence="2" type="ORF">BCR26_16810</name>
</gene>
<dbReference type="Proteomes" id="UP000095256">
    <property type="component" value="Unassembled WGS sequence"/>
</dbReference>
<dbReference type="AlphaFoldDB" id="A0A1E5KU01"/>
<name>A0A1E5KU01_9ENTE</name>
<evidence type="ECO:0000256" key="1">
    <source>
        <dbReference type="SAM" id="Coils"/>
    </source>
</evidence>
<sequence>MTEADYFTAYEVIEKIDGLNSLSTLNKWANFIQKECHYTFHLAYGKNACHKQIRHFSTEEIKKLQEVVYLIPKMGRDNALRTLFDVHHTYNTMNHQELAMAIFNSFQLHMEEKEKLITALSKQCHELNNQCMDLRQRIYTLEKLNDTEQDHPTSGWFRRKR</sequence>
<dbReference type="OrthoDB" id="2181837at2"/>
<feature type="coiled-coil region" evidence="1">
    <location>
        <begin position="110"/>
        <end position="144"/>
    </location>
</feature>
<evidence type="ECO:0000313" key="3">
    <source>
        <dbReference type="Proteomes" id="UP000095256"/>
    </source>
</evidence>